<feature type="transmembrane region" description="Helical" evidence="7">
    <location>
        <begin position="43"/>
        <end position="63"/>
    </location>
</feature>
<feature type="transmembrane region" description="Helical" evidence="7">
    <location>
        <begin position="103"/>
        <end position="122"/>
    </location>
</feature>
<accession>A0A8J1U9Y7</accession>
<keyword evidence="5 7" id="KW-0472">Membrane</keyword>
<organism evidence="8 9">
    <name type="scientific">Owenia fusiformis</name>
    <name type="common">Polychaete worm</name>
    <dbReference type="NCBI Taxonomy" id="6347"/>
    <lineage>
        <taxon>Eukaryota</taxon>
        <taxon>Metazoa</taxon>
        <taxon>Spiralia</taxon>
        <taxon>Lophotrochozoa</taxon>
        <taxon>Annelida</taxon>
        <taxon>Polychaeta</taxon>
        <taxon>Sedentaria</taxon>
        <taxon>Canalipalpata</taxon>
        <taxon>Sabellida</taxon>
        <taxon>Oweniida</taxon>
        <taxon>Oweniidae</taxon>
        <taxon>Owenia</taxon>
    </lineage>
</organism>
<evidence type="ECO:0000256" key="6">
    <source>
        <dbReference type="SAM" id="MobiDB-lite"/>
    </source>
</evidence>
<feature type="transmembrane region" description="Helical" evidence="7">
    <location>
        <begin position="69"/>
        <end position="91"/>
    </location>
</feature>
<comment type="subcellular location">
    <subcellularLocation>
        <location evidence="1">Membrane</location>
        <topology evidence="1">Multi-pass membrane protein</topology>
    </subcellularLocation>
</comment>
<gene>
    <name evidence="8" type="ORF">OFUS_LOCUS20007</name>
</gene>
<dbReference type="InterPro" id="IPR036259">
    <property type="entry name" value="MFS_trans_sf"/>
</dbReference>
<keyword evidence="3 7" id="KW-0812">Transmembrane</keyword>
<feature type="compositionally biased region" description="Basic and acidic residues" evidence="6">
    <location>
        <begin position="355"/>
        <end position="369"/>
    </location>
</feature>
<protein>
    <submittedName>
        <fullName evidence="8">Uncharacterized protein</fullName>
    </submittedName>
</protein>
<evidence type="ECO:0000256" key="4">
    <source>
        <dbReference type="ARBA" id="ARBA00022989"/>
    </source>
</evidence>
<reference evidence="8" key="1">
    <citation type="submission" date="2022-03" db="EMBL/GenBank/DDBJ databases">
        <authorList>
            <person name="Martin C."/>
        </authorList>
    </citation>
    <scope>NUCLEOTIDE SEQUENCE</scope>
</reference>
<feature type="transmembrane region" description="Helical" evidence="7">
    <location>
        <begin position="554"/>
        <end position="575"/>
    </location>
</feature>
<evidence type="ECO:0000313" key="8">
    <source>
        <dbReference type="EMBL" id="CAH1795472.1"/>
    </source>
</evidence>
<feature type="transmembrane region" description="Helical" evidence="7">
    <location>
        <begin position="634"/>
        <end position="654"/>
    </location>
</feature>
<evidence type="ECO:0000256" key="5">
    <source>
        <dbReference type="ARBA" id="ARBA00023136"/>
    </source>
</evidence>
<feature type="compositionally biased region" description="Basic and acidic residues" evidence="6">
    <location>
        <begin position="300"/>
        <end position="313"/>
    </location>
</feature>
<dbReference type="SUPFAM" id="SSF103473">
    <property type="entry name" value="MFS general substrate transporter"/>
    <property type="match status" value="2"/>
</dbReference>
<feature type="transmembrane region" description="Helical" evidence="7">
    <location>
        <begin position="666"/>
        <end position="684"/>
    </location>
</feature>
<dbReference type="GO" id="GO:0016020">
    <property type="term" value="C:membrane"/>
    <property type="evidence" value="ECO:0007669"/>
    <property type="project" value="UniProtKB-SubCell"/>
</dbReference>
<feature type="transmembrane region" description="Helical" evidence="7">
    <location>
        <begin position="480"/>
        <end position="502"/>
    </location>
</feature>
<keyword evidence="9" id="KW-1185">Reference proteome</keyword>
<sequence length="833" mass="92241">MNSNNLRIEISRTGLSDKGGIVYMKMPKSEQVNVMKALSISNAFHFLLSGAKACLFPFLTLYYRQLGLTATQVGIICAAKAFSGLISTPMWMSCVSRFNKQRFVLLFSLFFMIAANLSLLLVPAGDETNVLQCGASLNATFPPIHSGLTTLPLTTIQNGTIQLTTNTVSISKTVSTSTTPESSTGETTNRTSAFTSSSTTTTSTTSVLTSTSTLYTSNVPKTVPSNNIADIVKPITSPRPLPEKSDRTTPSPNAIFDADDKQHQKKDDTLPSLTDFFNRNPNGGLSPLLPFGNDGLDPDSYPKTDKDLTDKHVKGVPIPSSTNRNSYGKYSKNEEDGINPKYDKYGHIVSGKSGESQKNRIAEKGEQSEPRISQSSASKKYKASIVWNQLQHWEKSKLREIGITQDDIEDSDLSLKQVRELISYYEKLDTNNNLELLQNIRKNNYGNGNRKRRGIENLIDTFQAKFRSLQDKVNQSKYKAFILVLFLVILGELLSCPVNKIADGALYDFLDCADSLEKFGQYSVYSSLAVALFASMIASIVNGTSGCVFHMNSFMLHFFVFGIIAGVAFIVAFVYPIHQAKKEVVRHKQWKAFKVLFGTYHSAFYVLTVFIVGALFAGINNLLLWLVEDIGGSVLQMGLAISVAALSEIPLLFISKGLVRKLSNTAVVAIAMVALSGRFIYYSFLWNPWAILPIELLHSLSFTALWAAVNSYQGFEDHPSLSSNIHGSLHAVYTGFGYALGSLLSGLVYDHYGYRVLYDGSAIIAIVWCLVFIAVQKCCKHPESVVRYKRLSSWQNEDENSDTSAMFEDDWLEIALHDDTSKKNKRFDSPYIK</sequence>
<feature type="compositionally biased region" description="Polar residues" evidence="6">
    <location>
        <begin position="271"/>
        <end position="283"/>
    </location>
</feature>
<feature type="compositionally biased region" description="Polar residues" evidence="6">
    <location>
        <begin position="319"/>
        <end position="328"/>
    </location>
</feature>
<keyword evidence="4 7" id="KW-1133">Transmembrane helix</keyword>
<comment type="caution">
    <text evidence="8">The sequence shown here is derived from an EMBL/GenBank/DDBJ whole genome shotgun (WGS) entry which is preliminary data.</text>
</comment>
<dbReference type="InterPro" id="IPR051717">
    <property type="entry name" value="MFS_MFSD6"/>
</dbReference>
<dbReference type="PANTHER" id="PTHR16172">
    <property type="entry name" value="MAJOR FACILITATOR SUPERFAMILY DOMAIN-CONTAINING PROTEIN 6-LIKE"/>
    <property type="match status" value="1"/>
</dbReference>
<dbReference type="Proteomes" id="UP000749559">
    <property type="component" value="Unassembled WGS sequence"/>
</dbReference>
<feature type="transmembrane region" description="Helical" evidence="7">
    <location>
        <begin position="730"/>
        <end position="749"/>
    </location>
</feature>
<feature type="transmembrane region" description="Helical" evidence="7">
    <location>
        <begin position="595"/>
        <end position="619"/>
    </location>
</feature>
<dbReference type="PANTHER" id="PTHR16172:SF41">
    <property type="entry name" value="MAJOR FACILITATOR SUPERFAMILY DOMAIN-CONTAINING PROTEIN 6-LIKE"/>
    <property type="match status" value="1"/>
</dbReference>
<evidence type="ECO:0000256" key="1">
    <source>
        <dbReference type="ARBA" id="ARBA00004141"/>
    </source>
</evidence>
<evidence type="ECO:0000256" key="7">
    <source>
        <dbReference type="SAM" id="Phobius"/>
    </source>
</evidence>
<feature type="region of interest" description="Disordered" evidence="6">
    <location>
        <begin position="230"/>
        <end position="376"/>
    </location>
</feature>
<comment type="similarity">
    <text evidence="2">Belongs to the major facilitator superfamily. MFSD6 family.</text>
</comment>
<feature type="compositionally biased region" description="Basic and acidic residues" evidence="6">
    <location>
        <begin position="258"/>
        <end position="269"/>
    </location>
</feature>
<dbReference type="InterPro" id="IPR024989">
    <property type="entry name" value="MFS_assoc_dom"/>
</dbReference>
<feature type="region of interest" description="Disordered" evidence="6">
    <location>
        <begin position="172"/>
        <end position="204"/>
    </location>
</feature>
<feature type="transmembrane region" description="Helical" evidence="7">
    <location>
        <begin position="755"/>
        <end position="775"/>
    </location>
</feature>
<name>A0A8J1U9Y7_OWEFU</name>
<dbReference type="EMBL" id="CAIIXF020000009">
    <property type="protein sequence ID" value="CAH1795472.1"/>
    <property type="molecule type" value="Genomic_DNA"/>
</dbReference>
<feature type="transmembrane region" description="Helical" evidence="7">
    <location>
        <begin position="522"/>
        <end position="542"/>
    </location>
</feature>
<dbReference type="AlphaFoldDB" id="A0A8J1U9Y7"/>
<evidence type="ECO:0000256" key="3">
    <source>
        <dbReference type="ARBA" id="ARBA00022692"/>
    </source>
</evidence>
<proteinExistence type="inferred from homology"/>
<dbReference type="Pfam" id="PF12832">
    <property type="entry name" value="MFS_1_like"/>
    <property type="match status" value="1"/>
</dbReference>
<evidence type="ECO:0000313" key="9">
    <source>
        <dbReference type="Proteomes" id="UP000749559"/>
    </source>
</evidence>
<dbReference type="OrthoDB" id="515887at2759"/>
<dbReference type="Gene3D" id="1.20.1250.20">
    <property type="entry name" value="MFS general substrate transporter like domains"/>
    <property type="match status" value="2"/>
</dbReference>
<evidence type="ECO:0000256" key="2">
    <source>
        <dbReference type="ARBA" id="ARBA00005241"/>
    </source>
</evidence>